<dbReference type="Pfam" id="PF01152">
    <property type="entry name" value="Bac_globin"/>
    <property type="match status" value="1"/>
</dbReference>
<sequence>MARKPFRTPESDALPPVDLYEAIGGSAKCRELSAAFYARVDNDPTLAPLFPGKTHKCAIEEMSAFLAQFLGGPSKDAQRRWWLSLRESHLRFSIGQKERKVWVEMMAKTLSDMEMSQTMRSALMELFEESSAYLVNTGPAVAATTCQPETSDVHTQIRHRWEQQCELDKAVLAVREGDLNRVTALIEGPLLPSWLQQSRSVFTQFVGVLIGSGHDVMAEYALQTLWENPDLAHERYSGRTLLHAAAAAGNLPMVAHLLDLGVDADVQDERGHTPLHSAGNECGGSGAVVRALVHGGASVDACDGVKRCTALHMAARRGNVEVAKALVEFAANIEARDSLGETPLRRAVNCGKTAVAAYLLARGADPLSVGSKGLTPLSAARSDQMRRLLQTGIRK</sequence>
<dbReference type="PROSITE" id="PS50088">
    <property type="entry name" value="ANK_REPEAT"/>
    <property type="match status" value="4"/>
</dbReference>
<dbReference type="InterPro" id="IPR002110">
    <property type="entry name" value="Ankyrin_rpt"/>
</dbReference>
<dbReference type="AlphaFoldDB" id="A0A402CNU9"/>
<accession>A0A402CNU9</accession>
<evidence type="ECO:0000256" key="5">
    <source>
        <dbReference type="ARBA" id="ARBA00023004"/>
    </source>
</evidence>
<name>A0A402CNU9_9BACT</name>
<organism evidence="7 8">
    <name type="scientific">Capsulimonas corticalis</name>
    <dbReference type="NCBI Taxonomy" id="2219043"/>
    <lineage>
        <taxon>Bacteria</taxon>
        <taxon>Bacillati</taxon>
        <taxon>Armatimonadota</taxon>
        <taxon>Armatimonadia</taxon>
        <taxon>Capsulimonadales</taxon>
        <taxon>Capsulimonadaceae</taxon>
        <taxon>Capsulimonas</taxon>
    </lineage>
</organism>
<evidence type="ECO:0000256" key="3">
    <source>
        <dbReference type="ARBA" id="ARBA00022723"/>
    </source>
</evidence>
<proteinExistence type="predicted"/>
<dbReference type="GO" id="GO:0020037">
    <property type="term" value="F:heme binding"/>
    <property type="evidence" value="ECO:0007669"/>
    <property type="project" value="InterPro"/>
</dbReference>
<dbReference type="SMART" id="SM00248">
    <property type="entry name" value="ANK"/>
    <property type="match status" value="4"/>
</dbReference>
<dbReference type="PANTHER" id="PTHR24171:SF9">
    <property type="entry name" value="ANKYRIN REPEAT DOMAIN-CONTAINING PROTEIN 39"/>
    <property type="match status" value="1"/>
</dbReference>
<dbReference type="Gene3D" id="1.10.490.10">
    <property type="entry name" value="Globins"/>
    <property type="match status" value="1"/>
</dbReference>
<dbReference type="KEGG" id="ccot:CCAX7_52070"/>
<keyword evidence="3" id="KW-0479">Metal-binding</keyword>
<protein>
    <submittedName>
        <fullName evidence="7">Uncharacterized protein</fullName>
    </submittedName>
</protein>
<dbReference type="PROSITE" id="PS50297">
    <property type="entry name" value="ANK_REP_REGION"/>
    <property type="match status" value="4"/>
</dbReference>
<dbReference type="SUPFAM" id="SSF48403">
    <property type="entry name" value="Ankyrin repeat"/>
    <property type="match status" value="1"/>
</dbReference>
<keyword evidence="5" id="KW-0408">Iron</keyword>
<dbReference type="Pfam" id="PF13857">
    <property type="entry name" value="Ank_5"/>
    <property type="match status" value="1"/>
</dbReference>
<evidence type="ECO:0000256" key="4">
    <source>
        <dbReference type="ARBA" id="ARBA00022737"/>
    </source>
</evidence>
<dbReference type="InterPro" id="IPR009050">
    <property type="entry name" value="Globin-like_sf"/>
</dbReference>
<dbReference type="EMBL" id="AP025739">
    <property type="protein sequence ID" value="BDI33156.1"/>
    <property type="molecule type" value="Genomic_DNA"/>
</dbReference>
<dbReference type="Pfam" id="PF12796">
    <property type="entry name" value="Ank_2"/>
    <property type="match status" value="1"/>
</dbReference>
<reference evidence="7 8" key="1">
    <citation type="journal article" date="2019" name="Int. J. Syst. Evol. Microbiol.">
        <title>Capsulimonas corticalis gen. nov., sp. nov., an aerobic capsulated bacterium, of a novel bacterial order, Capsulimonadales ord. nov., of the class Armatimonadia of the phylum Armatimonadetes.</title>
        <authorList>
            <person name="Li J."/>
            <person name="Kudo C."/>
            <person name="Tonouchi A."/>
        </authorList>
    </citation>
    <scope>NUCLEOTIDE SEQUENCE [LARGE SCALE GENOMIC DNA]</scope>
    <source>
        <strain evidence="7 8">AX-7</strain>
    </source>
</reference>
<dbReference type="GO" id="GO:0046872">
    <property type="term" value="F:metal ion binding"/>
    <property type="evidence" value="ECO:0007669"/>
    <property type="project" value="UniProtKB-KW"/>
</dbReference>
<evidence type="ECO:0000313" key="7">
    <source>
        <dbReference type="EMBL" id="BDI33156.1"/>
    </source>
</evidence>
<dbReference type="Proteomes" id="UP000287394">
    <property type="component" value="Chromosome"/>
</dbReference>
<dbReference type="PANTHER" id="PTHR24171">
    <property type="entry name" value="ANKYRIN REPEAT DOMAIN-CONTAINING PROTEIN 39-RELATED"/>
    <property type="match status" value="1"/>
</dbReference>
<keyword evidence="2" id="KW-0349">Heme</keyword>
<dbReference type="InterPro" id="IPR012292">
    <property type="entry name" value="Globin/Proto"/>
</dbReference>
<evidence type="ECO:0000256" key="2">
    <source>
        <dbReference type="ARBA" id="ARBA00022617"/>
    </source>
</evidence>
<keyword evidence="6" id="KW-0040">ANK repeat</keyword>
<dbReference type="Gene3D" id="1.25.40.20">
    <property type="entry name" value="Ankyrin repeat-containing domain"/>
    <property type="match status" value="2"/>
</dbReference>
<dbReference type="GO" id="GO:0019825">
    <property type="term" value="F:oxygen binding"/>
    <property type="evidence" value="ECO:0007669"/>
    <property type="project" value="InterPro"/>
</dbReference>
<dbReference type="OrthoDB" id="9790913at2"/>
<keyword evidence="8" id="KW-1185">Reference proteome</keyword>
<dbReference type="SUPFAM" id="SSF46458">
    <property type="entry name" value="Globin-like"/>
    <property type="match status" value="1"/>
</dbReference>
<keyword evidence="4" id="KW-0677">Repeat</keyword>
<dbReference type="InterPro" id="IPR036770">
    <property type="entry name" value="Ankyrin_rpt-contain_sf"/>
</dbReference>
<dbReference type="InterPro" id="IPR001486">
    <property type="entry name" value="Hemoglobin_trunc"/>
</dbReference>
<gene>
    <name evidence="7" type="ORF">CCAX7_52070</name>
</gene>
<dbReference type="RefSeq" id="WP_119319177.1">
    <property type="nucleotide sequence ID" value="NZ_AP025739.1"/>
</dbReference>
<evidence type="ECO:0000256" key="6">
    <source>
        <dbReference type="ARBA" id="ARBA00023043"/>
    </source>
</evidence>
<evidence type="ECO:0000313" key="8">
    <source>
        <dbReference type="Proteomes" id="UP000287394"/>
    </source>
</evidence>
<evidence type="ECO:0000256" key="1">
    <source>
        <dbReference type="ARBA" id="ARBA00022448"/>
    </source>
</evidence>
<keyword evidence="1" id="KW-0813">Transport</keyword>